<organism evidence="3 4">
    <name type="scientific">Phytophthora fragariaefolia</name>
    <dbReference type="NCBI Taxonomy" id="1490495"/>
    <lineage>
        <taxon>Eukaryota</taxon>
        <taxon>Sar</taxon>
        <taxon>Stramenopiles</taxon>
        <taxon>Oomycota</taxon>
        <taxon>Peronosporomycetes</taxon>
        <taxon>Peronosporales</taxon>
        <taxon>Peronosporaceae</taxon>
        <taxon>Phytophthora</taxon>
    </lineage>
</organism>
<dbReference type="SUPFAM" id="SSF53098">
    <property type="entry name" value="Ribonuclease H-like"/>
    <property type="match status" value="1"/>
</dbReference>
<feature type="compositionally biased region" description="Polar residues" evidence="1">
    <location>
        <begin position="12"/>
        <end position="22"/>
    </location>
</feature>
<gene>
    <name evidence="3" type="ORF">Pfra01_002439600</name>
</gene>
<dbReference type="OrthoDB" id="121347at2759"/>
<protein>
    <submittedName>
        <fullName evidence="3">Unnamed protein product</fullName>
    </submittedName>
</protein>
<evidence type="ECO:0000313" key="3">
    <source>
        <dbReference type="EMBL" id="GMF57190.1"/>
    </source>
</evidence>
<feature type="domain" description="RNase H type-1" evidence="2">
    <location>
        <begin position="49"/>
        <end position="170"/>
    </location>
</feature>
<dbReference type="PANTHER" id="PTHR46387:SF47">
    <property type="entry name" value="OS08G0481175 PROTEIN"/>
    <property type="match status" value="1"/>
</dbReference>
<evidence type="ECO:0000256" key="1">
    <source>
        <dbReference type="SAM" id="MobiDB-lite"/>
    </source>
</evidence>
<evidence type="ECO:0000259" key="2">
    <source>
        <dbReference type="Pfam" id="PF13456"/>
    </source>
</evidence>
<keyword evidence="4" id="KW-1185">Reference proteome</keyword>
<dbReference type="Proteomes" id="UP001165121">
    <property type="component" value="Unassembled WGS sequence"/>
</dbReference>
<dbReference type="GO" id="GO:0004523">
    <property type="term" value="F:RNA-DNA hybrid ribonuclease activity"/>
    <property type="evidence" value="ECO:0007669"/>
    <property type="project" value="InterPro"/>
</dbReference>
<dbReference type="Pfam" id="PF13456">
    <property type="entry name" value="RVT_3"/>
    <property type="match status" value="1"/>
</dbReference>
<dbReference type="Gene3D" id="3.30.420.10">
    <property type="entry name" value="Ribonuclease H-like superfamily/Ribonuclease H"/>
    <property type="match status" value="1"/>
</dbReference>
<accession>A0A9W6Y6B1</accession>
<dbReference type="AlphaFoldDB" id="A0A9W6Y6B1"/>
<dbReference type="EMBL" id="BSXT01004234">
    <property type="protein sequence ID" value="GMF57190.1"/>
    <property type="molecule type" value="Genomic_DNA"/>
</dbReference>
<comment type="caution">
    <text evidence="3">The sequence shown here is derived from an EMBL/GenBank/DDBJ whole genome shotgun (WGS) entry which is preliminary data.</text>
</comment>
<proteinExistence type="predicted"/>
<evidence type="ECO:0000313" key="4">
    <source>
        <dbReference type="Proteomes" id="UP001165121"/>
    </source>
</evidence>
<reference evidence="3" key="1">
    <citation type="submission" date="2023-04" db="EMBL/GenBank/DDBJ databases">
        <title>Phytophthora fragariaefolia NBRC 109709.</title>
        <authorList>
            <person name="Ichikawa N."/>
            <person name="Sato H."/>
            <person name="Tonouchi N."/>
        </authorList>
    </citation>
    <scope>NUCLEOTIDE SEQUENCE</scope>
    <source>
        <strain evidence="3">NBRC 109709</strain>
    </source>
</reference>
<dbReference type="InterPro" id="IPR002156">
    <property type="entry name" value="RNaseH_domain"/>
</dbReference>
<dbReference type="InterPro" id="IPR012337">
    <property type="entry name" value="RNaseH-like_sf"/>
</dbReference>
<dbReference type="InterPro" id="IPR036397">
    <property type="entry name" value="RNaseH_sf"/>
</dbReference>
<dbReference type="GO" id="GO:0003676">
    <property type="term" value="F:nucleic acid binding"/>
    <property type="evidence" value="ECO:0007669"/>
    <property type="project" value="InterPro"/>
</dbReference>
<sequence length="204" mass="23018">MDFPSSLALDMSQASQGSTTSIPKKEPRRHIQTPTPTVLPDEWLYIARFDGSARTKRGGGAYSAILWELPEWTVVKARSGYAEGLTVNEAEYHGLLLCLDLLEGEDRRRLIICGDSNLVIRQVRGESDCKAAGLTLLRQKALDRLRVWPDHDLAHVKRDWNGSTDRLASAAVEKRRLKSTQIDRERLCTDGDWWIGRDQGCRSD</sequence>
<feature type="region of interest" description="Disordered" evidence="1">
    <location>
        <begin position="1"/>
        <end position="33"/>
    </location>
</feature>
<name>A0A9W6Y6B1_9STRA</name>
<dbReference type="PANTHER" id="PTHR46387">
    <property type="entry name" value="POLYNUCLEOTIDYL TRANSFERASE, RIBONUCLEASE H-LIKE SUPERFAMILY PROTEIN"/>
    <property type="match status" value="1"/>
</dbReference>